<evidence type="ECO:0000313" key="4">
    <source>
        <dbReference type="Proteomes" id="UP001295423"/>
    </source>
</evidence>
<organism evidence="3 4">
    <name type="scientific">Cylindrotheca closterium</name>
    <dbReference type="NCBI Taxonomy" id="2856"/>
    <lineage>
        <taxon>Eukaryota</taxon>
        <taxon>Sar</taxon>
        <taxon>Stramenopiles</taxon>
        <taxon>Ochrophyta</taxon>
        <taxon>Bacillariophyta</taxon>
        <taxon>Bacillariophyceae</taxon>
        <taxon>Bacillariophycidae</taxon>
        <taxon>Bacillariales</taxon>
        <taxon>Bacillariaceae</taxon>
        <taxon>Cylindrotheca</taxon>
    </lineage>
</organism>
<accession>A0AAD2FC40</accession>
<feature type="region of interest" description="Disordered" evidence="1">
    <location>
        <begin position="153"/>
        <end position="184"/>
    </location>
</feature>
<evidence type="ECO:0000313" key="3">
    <source>
        <dbReference type="EMBL" id="CAJ1912492.1"/>
    </source>
</evidence>
<feature type="compositionally biased region" description="Basic and acidic residues" evidence="1">
    <location>
        <begin position="167"/>
        <end position="184"/>
    </location>
</feature>
<dbReference type="InterPro" id="IPR013087">
    <property type="entry name" value="Znf_C2H2_type"/>
</dbReference>
<dbReference type="PROSITE" id="PS00028">
    <property type="entry name" value="ZINC_FINGER_C2H2_1"/>
    <property type="match status" value="2"/>
</dbReference>
<dbReference type="InterPro" id="IPR036236">
    <property type="entry name" value="Znf_C2H2_sf"/>
</dbReference>
<dbReference type="Gene3D" id="3.30.160.60">
    <property type="entry name" value="Classic Zinc Finger"/>
    <property type="match status" value="1"/>
</dbReference>
<dbReference type="Proteomes" id="UP001295423">
    <property type="component" value="Unassembled WGS sequence"/>
</dbReference>
<keyword evidence="4" id="KW-1185">Reference proteome</keyword>
<evidence type="ECO:0000256" key="1">
    <source>
        <dbReference type="SAM" id="MobiDB-lite"/>
    </source>
</evidence>
<feature type="region of interest" description="Disordered" evidence="1">
    <location>
        <begin position="255"/>
        <end position="291"/>
    </location>
</feature>
<proteinExistence type="predicted"/>
<gene>
    <name evidence="3" type="ORF">CYCCA115_LOCUS629</name>
</gene>
<feature type="domain" description="C2H2-type" evidence="2">
    <location>
        <begin position="209"/>
        <end position="231"/>
    </location>
</feature>
<dbReference type="InterPro" id="IPR003604">
    <property type="entry name" value="Matrin/U1-like-C_Znf_C2H2"/>
</dbReference>
<dbReference type="Pfam" id="PF12874">
    <property type="entry name" value="zf-met"/>
    <property type="match status" value="2"/>
</dbReference>
<feature type="domain" description="C2H2-type" evidence="2">
    <location>
        <begin position="244"/>
        <end position="266"/>
    </location>
</feature>
<dbReference type="AlphaFoldDB" id="A0AAD2FC40"/>
<evidence type="ECO:0000259" key="2">
    <source>
        <dbReference type="PROSITE" id="PS00028"/>
    </source>
</evidence>
<dbReference type="GO" id="GO:0008270">
    <property type="term" value="F:zinc ion binding"/>
    <property type="evidence" value="ECO:0007669"/>
    <property type="project" value="InterPro"/>
</dbReference>
<comment type="caution">
    <text evidence="3">The sequence shown here is derived from an EMBL/GenBank/DDBJ whole genome shotgun (WGS) entry which is preliminary data.</text>
</comment>
<protein>
    <recommendedName>
        <fullName evidence="2">C2H2-type domain-containing protein</fullName>
    </recommendedName>
</protein>
<name>A0AAD2FC40_9STRA</name>
<sequence>MGKASTEKAVLKALDKTPKSRRDLKKITEKKGIRSALKALCERGEVLKDGKLFLRVTTSKEQEQKESVKLQTAALPQAAVLPIAERLRKETILKKSVRIVEPEVDLDDEIARLEAELQASSSSDDESENEDIDGAETSGVLSLSKFSENRISSLPASALPQPGRYKTNGERRSEKKPKQVEVPDGLREAVKEVLNGYKARSSEKLPFYCRVCQVQLTNEDEFFQHKRTQFHKTAVAMEQKATYCKLCRKQLTSPAQMKEHLKSKPHRSRLQFVKEKQQGQRTRAASKKQWS</sequence>
<dbReference type="SUPFAM" id="SSF57667">
    <property type="entry name" value="beta-beta-alpha zinc fingers"/>
    <property type="match status" value="2"/>
</dbReference>
<dbReference type="EMBL" id="CAKOGP040000001">
    <property type="protein sequence ID" value="CAJ1912492.1"/>
    <property type="molecule type" value="Genomic_DNA"/>
</dbReference>
<reference evidence="3" key="1">
    <citation type="submission" date="2023-08" db="EMBL/GenBank/DDBJ databases">
        <authorList>
            <person name="Audoor S."/>
            <person name="Bilcke G."/>
        </authorList>
    </citation>
    <scope>NUCLEOTIDE SEQUENCE</scope>
</reference>
<dbReference type="SMART" id="SM00451">
    <property type="entry name" value="ZnF_U1"/>
    <property type="match status" value="2"/>
</dbReference>
<dbReference type="GO" id="GO:0003676">
    <property type="term" value="F:nucleic acid binding"/>
    <property type="evidence" value="ECO:0007669"/>
    <property type="project" value="InterPro"/>
</dbReference>